<dbReference type="PROSITE" id="PS01047">
    <property type="entry name" value="HMA_1"/>
    <property type="match status" value="1"/>
</dbReference>
<dbReference type="CDD" id="cd00371">
    <property type="entry name" value="HMA"/>
    <property type="match status" value="1"/>
</dbReference>
<evidence type="ECO:0000259" key="3">
    <source>
        <dbReference type="PROSITE" id="PS50846"/>
    </source>
</evidence>
<protein>
    <submittedName>
        <fullName evidence="4">Copper chaperone CopZ</fullName>
    </submittedName>
</protein>
<organism evidence="4 5">
    <name type="scientific">Amnibacterium kyonggiense</name>
    <dbReference type="NCBI Taxonomy" id="595671"/>
    <lineage>
        <taxon>Bacteria</taxon>
        <taxon>Bacillati</taxon>
        <taxon>Actinomycetota</taxon>
        <taxon>Actinomycetes</taxon>
        <taxon>Micrococcales</taxon>
        <taxon>Microbacteriaceae</taxon>
        <taxon>Amnibacterium</taxon>
    </lineage>
</organism>
<dbReference type="RefSeq" id="WP_133765404.1">
    <property type="nucleotide sequence ID" value="NZ_BAAARP010000001.1"/>
</dbReference>
<feature type="compositionally biased region" description="Basic and acidic residues" evidence="2">
    <location>
        <begin position="32"/>
        <end position="46"/>
    </location>
</feature>
<evidence type="ECO:0000313" key="4">
    <source>
        <dbReference type="EMBL" id="TDS80717.1"/>
    </source>
</evidence>
<dbReference type="GO" id="GO:0046872">
    <property type="term" value="F:metal ion binding"/>
    <property type="evidence" value="ECO:0007669"/>
    <property type="project" value="UniProtKB-KW"/>
</dbReference>
<dbReference type="InterPro" id="IPR017969">
    <property type="entry name" value="Heavy-metal-associated_CS"/>
</dbReference>
<evidence type="ECO:0000256" key="1">
    <source>
        <dbReference type="ARBA" id="ARBA00022723"/>
    </source>
</evidence>
<proteinExistence type="predicted"/>
<evidence type="ECO:0000313" key="5">
    <source>
        <dbReference type="Proteomes" id="UP000295344"/>
    </source>
</evidence>
<dbReference type="OrthoDB" id="9813965at2"/>
<name>A0A4R7FS89_9MICO</name>
<dbReference type="SUPFAM" id="SSF55008">
    <property type="entry name" value="HMA, heavy metal-associated domain"/>
    <property type="match status" value="1"/>
</dbReference>
<reference evidence="4 5" key="1">
    <citation type="submission" date="2019-03" db="EMBL/GenBank/DDBJ databases">
        <title>Genomic Encyclopedia of Archaeal and Bacterial Type Strains, Phase II (KMG-II): from individual species to whole genera.</title>
        <authorList>
            <person name="Goeker M."/>
        </authorList>
    </citation>
    <scope>NUCLEOTIDE SEQUENCE [LARGE SCALE GENOMIC DNA]</scope>
    <source>
        <strain evidence="4 5">DSM 24782</strain>
    </source>
</reference>
<keyword evidence="1" id="KW-0479">Metal-binding</keyword>
<comment type="caution">
    <text evidence="4">The sequence shown here is derived from an EMBL/GenBank/DDBJ whole genome shotgun (WGS) entry which is preliminary data.</text>
</comment>
<keyword evidence="5" id="KW-1185">Reference proteome</keyword>
<feature type="domain" description="HMA" evidence="3">
    <location>
        <begin position="48"/>
        <end position="116"/>
    </location>
</feature>
<dbReference type="InterPro" id="IPR036163">
    <property type="entry name" value="HMA_dom_sf"/>
</dbReference>
<feature type="region of interest" description="Disordered" evidence="2">
    <location>
        <begin position="26"/>
        <end position="49"/>
    </location>
</feature>
<dbReference type="Pfam" id="PF00403">
    <property type="entry name" value="HMA"/>
    <property type="match status" value="1"/>
</dbReference>
<dbReference type="PROSITE" id="PS50846">
    <property type="entry name" value="HMA_2"/>
    <property type="match status" value="1"/>
</dbReference>
<evidence type="ECO:0000256" key="2">
    <source>
        <dbReference type="SAM" id="MobiDB-lite"/>
    </source>
</evidence>
<dbReference type="AlphaFoldDB" id="A0A4R7FS89"/>
<dbReference type="Proteomes" id="UP000295344">
    <property type="component" value="Unassembled WGS sequence"/>
</dbReference>
<accession>A0A4R7FS89</accession>
<sequence length="117" mass="11450">MQDLGITDISAAGGGCACGGAGCGGAGHHAAGHGDHHAEHGHHAADRGGQSFEVAGMTCEHCVMSVTEELSALDGVEAVSVDLRPGAASTVVVTATRALTGAEVEAAVEDAGYTLAR</sequence>
<dbReference type="EMBL" id="SOAM01000001">
    <property type="protein sequence ID" value="TDS80717.1"/>
    <property type="molecule type" value="Genomic_DNA"/>
</dbReference>
<gene>
    <name evidence="4" type="ORF">CLV52_1284</name>
</gene>
<dbReference type="InterPro" id="IPR006121">
    <property type="entry name" value="HMA_dom"/>
</dbReference>
<dbReference type="Gene3D" id="3.30.70.100">
    <property type="match status" value="1"/>
</dbReference>